<protein>
    <submittedName>
        <fullName evidence="1">Uncharacterized protein</fullName>
    </submittedName>
</protein>
<keyword evidence="2" id="KW-1185">Reference proteome</keyword>
<dbReference type="EMBL" id="MSFK01000022">
    <property type="protein sequence ID" value="PWY80466.1"/>
    <property type="molecule type" value="Genomic_DNA"/>
</dbReference>
<name>A0A317W1E7_9EURO</name>
<comment type="caution">
    <text evidence="1">The sequence shown here is derived from an EMBL/GenBank/DDBJ whole genome shotgun (WGS) entry which is preliminary data.</text>
</comment>
<organism evidence="1 2">
    <name type="scientific">Aspergillus sclerotioniger CBS 115572</name>
    <dbReference type="NCBI Taxonomy" id="1450535"/>
    <lineage>
        <taxon>Eukaryota</taxon>
        <taxon>Fungi</taxon>
        <taxon>Dikarya</taxon>
        <taxon>Ascomycota</taxon>
        <taxon>Pezizomycotina</taxon>
        <taxon>Eurotiomycetes</taxon>
        <taxon>Eurotiomycetidae</taxon>
        <taxon>Eurotiales</taxon>
        <taxon>Aspergillaceae</taxon>
        <taxon>Aspergillus</taxon>
        <taxon>Aspergillus subgen. Circumdati</taxon>
    </lineage>
</organism>
<sequence length="156" mass="17863">MTVPGSHHTSRKQGNHQLEIKLQRQIASDNLQSALAAFYTQQRRTKINIDMMRRRYGFHLTDAFWSCRAIAQARCCFLSRRESTQRSNLLGVQLCPIAGASTLPTGQPMKNQILRPGIQTLHFDKITAPQLNSSSWFLLEEILSETRKKHNHTGYI</sequence>
<dbReference type="AlphaFoldDB" id="A0A317W1E7"/>
<evidence type="ECO:0000313" key="2">
    <source>
        <dbReference type="Proteomes" id="UP000246702"/>
    </source>
</evidence>
<reference evidence="1 2" key="1">
    <citation type="submission" date="2016-12" db="EMBL/GenBank/DDBJ databases">
        <title>The genomes of Aspergillus section Nigri reveals drivers in fungal speciation.</title>
        <authorList>
            <consortium name="DOE Joint Genome Institute"/>
            <person name="Vesth T.C."/>
            <person name="Nybo J."/>
            <person name="Theobald S."/>
            <person name="Brandl J."/>
            <person name="Frisvad J.C."/>
            <person name="Nielsen K.F."/>
            <person name="Lyhne E.K."/>
            <person name="Kogle M.E."/>
            <person name="Kuo A."/>
            <person name="Riley R."/>
            <person name="Clum A."/>
            <person name="Nolan M."/>
            <person name="Lipzen A."/>
            <person name="Salamov A."/>
            <person name="Henrissat B."/>
            <person name="Wiebenga A."/>
            <person name="De Vries R.P."/>
            <person name="Grigoriev I.V."/>
            <person name="Mortensen U.H."/>
            <person name="Andersen M.R."/>
            <person name="Baker S.E."/>
        </authorList>
    </citation>
    <scope>NUCLEOTIDE SEQUENCE [LARGE SCALE GENOMIC DNA]</scope>
    <source>
        <strain evidence="1 2">CBS 115572</strain>
    </source>
</reference>
<proteinExistence type="predicted"/>
<evidence type="ECO:0000313" key="1">
    <source>
        <dbReference type="EMBL" id="PWY80466.1"/>
    </source>
</evidence>
<dbReference type="Proteomes" id="UP000246702">
    <property type="component" value="Unassembled WGS sequence"/>
</dbReference>
<gene>
    <name evidence="1" type="ORF">BO94DRAFT_163213</name>
</gene>
<accession>A0A317W1E7</accession>
<dbReference type="RefSeq" id="XP_025465325.1">
    <property type="nucleotide sequence ID" value="XM_025605882.1"/>
</dbReference>
<dbReference type="GeneID" id="37108025"/>